<dbReference type="Gene3D" id="3.40.50.410">
    <property type="entry name" value="von Willebrand factor, type A domain"/>
    <property type="match status" value="1"/>
</dbReference>
<dbReference type="EMBL" id="JAIWIU010000005">
    <property type="protein sequence ID" value="MCA2014636.1"/>
    <property type="molecule type" value="Genomic_DNA"/>
</dbReference>
<dbReference type="Pfam" id="PF00092">
    <property type="entry name" value="VWA"/>
    <property type="match status" value="1"/>
</dbReference>
<evidence type="ECO:0000313" key="2">
    <source>
        <dbReference type="EMBL" id="MCA2014636.1"/>
    </source>
</evidence>
<name>A0ABS7YG45_9VIBR</name>
<reference evidence="3" key="1">
    <citation type="submission" date="2023-07" db="EMBL/GenBank/DDBJ databases">
        <title>Molecular identification of indigenous halophilic bacteria isolated from red sea cost, biodegradation of synthetic dyes and assessment of degraded metabolite toxicity.</title>
        <authorList>
            <person name="Chaieb K."/>
            <person name="Altayb H.N."/>
        </authorList>
    </citation>
    <scope>NUCLEOTIDE SEQUENCE [LARGE SCALE GENOMIC DNA]</scope>
    <source>
        <strain evidence="3">K20</strain>
    </source>
</reference>
<dbReference type="PANTHER" id="PTHR41248">
    <property type="entry name" value="NORD PROTEIN"/>
    <property type="match status" value="1"/>
</dbReference>
<dbReference type="InterPro" id="IPR051928">
    <property type="entry name" value="NorD/CobT"/>
</dbReference>
<accession>A0ABS7YG45</accession>
<feature type="domain" description="VWFA" evidence="1">
    <location>
        <begin position="381"/>
        <end position="554"/>
    </location>
</feature>
<comment type="caution">
    <text evidence="2">The sequence shown here is derived from an EMBL/GenBank/DDBJ whole genome shotgun (WGS) entry which is preliminary data.</text>
</comment>
<sequence length="555" mass="62268">MIKDINKSVNVMCSFYSHKFDIQIKLSDGRAQTVNNVIYIPKPKSDYLDFTWAFCANQAAPLRFSQSVTFPQLEETMLYQLKRVYHLLEQSRVELVFLKDFPGVRRYLDSASEEFLAIKSLDELFSIKPESLFETWTLLFTRGYLTGYACWNPFAQKLDQIVRDALSPKHHCNLMSILAKVHNCHRSVDTLSVACEFVDYLSNLSPTQFVQSVEANADAQADASADANADANADAKADANADTKADANADRYNCSGSTEWFTENDVNNTADDLAQALSSCLSQTNTHDRITSIEREDEQFGTQLPCMPVSSYLDSLISDARSLSTKGRRALLTYLEDQYECRRSLGKTGRQVSASKFYRLKQGNLRFFKRKQSKDLEIDVDIALLLDTSGSLGDYIRNVKLAAIAFLKTLNTVEGVNTSCFAFGLYDGKSSVAEIQAPSEIFGQTTVRRIASLSSEGNTPAVSGYWAAIHSLNLMTHKKKVIIMITDGVPDDTKLTKEMVDSCINQGIDIICVGIGHLVREVPFFDYIYGVDNWLKVKNFDDLPNELLRLSKKLF</sequence>
<proteinExistence type="predicted"/>
<keyword evidence="3" id="KW-1185">Reference proteome</keyword>
<gene>
    <name evidence="2" type="ORF">LDJ79_00845</name>
</gene>
<evidence type="ECO:0000313" key="3">
    <source>
        <dbReference type="Proteomes" id="UP001199044"/>
    </source>
</evidence>
<dbReference type="CDD" id="cd00198">
    <property type="entry name" value="vWFA"/>
    <property type="match status" value="1"/>
</dbReference>
<dbReference type="InterPro" id="IPR036465">
    <property type="entry name" value="vWFA_dom_sf"/>
</dbReference>
<dbReference type="InterPro" id="IPR002035">
    <property type="entry name" value="VWF_A"/>
</dbReference>
<dbReference type="Proteomes" id="UP001199044">
    <property type="component" value="Unassembled WGS sequence"/>
</dbReference>
<dbReference type="SUPFAM" id="SSF53300">
    <property type="entry name" value="vWA-like"/>
    <property type="match status" value="1"/>
</dbReference>
<dbReference type="PANTHER" id="PTHR41248:SF1">
    <property type="entry name" value="NORD PROTEIN"/>
    <property type="match status" value="1"/>
</dbReference>
<dbReference type="PROSITE" id="PS50234">
    <property type="entry name" value="VWFA"/>
    <property type="match status" value="1"/>
</dbReference>
<protein>
    <submittedName>
        <fullName evidence="2">VWA domain-containing protein</fullName>
    </submittedName>
</protein>
<dbReference type="RefSeq" id="WP_225249257.1">
    <property type="nucleotide sequence ID" value="NZ_JAIWIU010000005.1"/>
</dbReference>
<dbReference type="SMART" id="SM00327">
    <property type="entry name" value="VWA"/>
    <property type="match status" value="1"/>
</dbReference>
<evidence type="ECO:0000259" key="1">
    <source>
        <dbReference type="PROSITE" id="PS50234"/>
    </source>
</evidence>
<organism evidence="2 3">
    <name type="scientific">Vibrio tritonius</name>
    <dbReference type="NCBI Taxonomy" id="1435069"/>
    <lineage>
        <taxon>Bacteria</taxon>
        <taxon>Pseudomonadati</taxon>
        <taxon>Pseudomonadota</taxon>
        <taxon>Gammaproteobacteria</taxon>
        <taxon>Vibrionales</taxon>
        <taxon>Vibrionaceae</taxon>
        <taxon>Vibrio</taxon>
    </lineage>
</organism>